<dbReference type="OrthoDB" id="9806718at2"/>
<feature type="domain" description="EamA" evidence="2">
    <location>
        <begin position="1"/>
        <end position="136"/>
    </location>
</feature>
<evidence type="ECO:0000256" key="1">
    <source>
        <dbReference type="SAM" id="Phobius"/>
    </source>
</evidence>
<feature type="transmembrane region" description="Helical" evidence="1">
    <location>
        <begin position="64"/>
        <end position="85"/>
    </location>
</feature>
<evidence type="ECO:0000259" key="2">
    <source>
        <dbReference type="Pfam" id="PF00892"/>
    </source>
</evidence>
<proteinExistence type="predicted"/>
<keyword evidence="1" id="KW-1133">Transmembrane helix</keyword>
<keyword evidence="1" id="KW-0812">Transmembrane</keyword>
<name>A0A2T2YDM3_9BACT</name>
<feature type="transmembrane region" description="Helical" evidence="1">
    <location>
        <begin position="32"/>
        <end position="52"/>
    </location>
</feature>
<dbReference type="PANTHER" id="PTHR22911:SF137">
    <property type="entry name" value="SOLUTE CARRIER FAMILY 35 MEMBER G2-RELATED"/>
    <property type="match status" value="1"/>
</dbReference>
<feature type="transmembrane region" description="Helical" evidence="1">
    <location>
        <begin position="97"/>
        <end position="113"/>
    </location>
</feature>
<reference evidence="3 4" key="1">
    <citation type="submission" date="2018-03" db="EMBL/GenBank/DDBJ databases">
        <title>Adhaeribacter sp. HMF7605 Genome sequencing and assembly.</title>
        <authorList>
            <person name="Kang H."/>
            <person name="Kang J."/>
            <person name="Cha I."/>
            <person name="Kim H."/>
            <person name="Joh K."/>
        </authorList>
    </citation>
    <scope>NUCLEOTIDE SEQUENCE [LARGE SCALE GENOMIC DNA]</scope>
    <source>
        <strain evidence="3 4">HMF7605</strain>
    </source>
</reference>
<comment type="caution">
    <text evidence="3">The sequence shown here is derived from an EMBL/GenBank/DDBJ whole genome shotgun (WGS) entry which is preliminary data.</text>
</comment>
<dbReference type="Gene3D" id="1.10.3730.20">
    <property type="match status" value="1"/>
</dbReference>
<dbReference type="GO" id="GO:0016020">
    <property type="term" value="C:membrane"/>
    <property type="evidence" value="ECO:0007669"/>
    <property type="project" value="InterPro"/>
</dbReference>
<dbReference type="InterPro" id="IPR000620">
    <property type="entry name" value="EamA_dom"/>
</dbReference>
<accession>A0A2T2YDM3</accession>
<dbReference type="EMBL" id="PYFT01000001">
    <property type="protein sequence ID" value="PSR53593.1"/>
    <property type="molecule type" value="Genomic_DNA"/>
</dbReference>
<gene>
    <name evidence="3" type="ORF">AHMF7605_08660</name>
</gene>
<dbReference type="AlphaFoldDB" id="A0A2T2YDM3"/>
<evidence type="ECO:0000313" key="4">
    <source>
        <dbReference type="Proteomes" id="UP000240357"/>
    </source>
</evidence>
<dbReference type="RefSeq" id="WP_106928374.1">
    <property type="nucleotide sequence ID" value="NZ_PYFT01000001.1"/>
</dbReference>
<keyword evidence="4" id="KW-1185">Reference proteome</keyword>
<dbReference type="PANTHER" id="PTHR22911">
    <property type="entry name" value="ACYL-MALONYL CONDENSING ENZYME-RELATED"/>
    <property type="match status" value="1"/>
</dbReference>
<feature type="transmembrane region" description="Helical" evidence="1">
    <location>
        <begin position="120"/>
        <end position="140"/>
    </location>
</feature>
<dbReference type="SUPFAM" id="SSF103481">
    <property type="entry name" value="Multidrug resistance efflux transporter EmrE"/>
    <property type="match status" value="1"/>
</dbReference>
<protein>
    <recommendedName>
        <fullName evidence="2">EamA domain-containing protein</fullName>
    </recommendedName>
</protein>
<dbReference type="InterPro" id="IPR037185">
    <property type="entry name" value="EmrE-like"/>
</dbReference>
<organism evidence="3 4">
    <name type="scientific">Adhaeribacter arboris</name>
    <dbReference type="NCBI Taxonomy" id="2072846"/>
    <lineage>
        <taxon>Bacteria</taxon>
        <taxon>Pseudomonadati</taxon>
        <taxon>Bacteroidota</taxon>
        <taxon>Cytophagia</taxon>
        <taxon>Cytophagales</taxon>
        <taxon>Hymenobacteraceae</taxon>
        <taxon>Adhaeribacter</taxon>
    </lineage>
</organism>
<dbReference type="Proteomes" id="UP000240357">
    <property type="component" value="Unassembled WGS sequence"/>
</dbReference>
<keyword evidence="1" id="KW-0472">Membrane</keyword>
<evidence type="ECO:0000313" key="3">
    <source>
        <dbReference type="EMBL" id="PSR53593.1"/>
    </source>
</evidence>
<sequence length="143" mass="15416">MWILFALLAALTSAIVVTLSKAAIKDVDSNLVFAIQAIVILLVSWGVVTWQGNVSDVGQIERRTWIFLGLAGFLTCVSSLLAFYALKMGDASRVSPLERLSLVFAIIFAVIFLKEKIEWPVVLGAVLMAIGAIIIAVSGYSSK</sequence>
<dbReference type="Pfam" id="PF00892">
    <property type="entry name" value="EamA"/>
    <property type="match status" value="1"/>
</dbReference>